<keyword evidence="9 12" id="KW-0408">Iron</keyword>
<evidence type="ECO:0000256" key="10">
    <source>
        <dbReference type="ARBA" id="ARBA00023014"/>
    </source>
</evidence>
<dbReference type="GO" id="GO:0046872">
    <property type="term" value="F:metal ion binding"/>
    <property type="evidence" value="ECO:0007669"/>
    <property type="project" value="UniProtKB-KW"/>
</dbReference>
<dbReference type="SUPFAM" id="SSF52540">
    <property type="entry name" value="P-loop containing nucleoside triphosphate hydrolases"/>
    <property type="match status" value="1"/>
</dbReference>
<keyword evidence="12 13" id="KW-0560">Oxidoreductase</keyword>
<comment type="similarity">
    <text evidence="3 12">Belongs to the NifH/BchL/ChlL family.</text>
</comment>
<evidence type="ECO:0000256" key="5">
    <source>
        <dbReference type="ARBA" id="ARBA00012773"/>
    </source>
</evidence>
<protein>
    <recommendedName>
        <fullName evidence="5">nitrogenase</fullName>
        <ecNumber evidence="5">1.18.6.1</ecNumber>
    </recommendedName>
</protein>
<keyword evidence="8 12" id="KW-0067">ATP-binding</keyword>
<evidence type="ECO:0000256" key="6">
    <source>
        <dbReference type="ARBA" id="ARBA00022723"/>
    </source>
</evidence>
<dbReference type="Pfam" id="PF00142">
    <property type="entry name" value="Fer4_NifH"/>
    <property type="match status" value="1"/>
</dbReference>
<dbReference type="GO" id="GO:0015979">
    <property type="term" value="P:photosynthesis"/>
    <property type="evidence" value="ECO:0007669"/>
    <property type="project" value="InterPro"/>
</dbReference>
<sequence length="392" mass="42950">MAPRMIAIYGKGGMGKSFFTSNLTARLAYDGYRVLQLGCDPKHDSCNTIFGGHSLPTLGDQWRLFREAGKEDQLSIGDVIFRNELRPGVVIFGCELGGPEVGRGCGGQGISTGFKVLENLGMSRWNLDFIVMDFLGDVVCGGFATPLARSLAEQVIILVGHDRQSLYAANNIARAAQYFRSMGGTTQILGLVVNRDDGSDTADQYAAAVGLPILTRVPLSRKVRELADACRLALEDEQFNQIFGDLAKRIARGELQPVDTYTPLSYDEFLRVFGAEEPPGRPDSARAEDLFGEKTPVFTVPILSLKPVIPQVQVTDPVQLKVQQMIEAIGMYVTDMVRSERDGITVTSGSVEIRLGEPQDLEHKVAFLSALRRSGQAFSFVDLRYADAPTYR</sequence>
<comment type="subunit">
    <text evidence="4">Homodimer.</text>
</comment>
<dbReference type="AlphaFoldDB" id="A7NQE0"/>
<dbReference type="HOGENOM" id="CLU_059373_1_0_0"/>
<evidence type="ECO:0000256" key="1">
    <source>
        <dbReference type="ARBA" id="ARBA00001966"/>
    </source>
</evidence>
<dbReference type="PANTHER" id="PTHR42864:SF2">
    <property type="entry name" value="LIGHT-INDEPENDENT PROTOCHLOROPHYLLIDE REDUCTASE IRON-SULFUR ATP-BINDING PROTEIN"/>
    <property type="match status" value="1"/>
</dbReference>
<evidence type="ECO:0000256" key="7">
    <source>
        <dbReference type="ARBA" id="ARBA00022741"/>
    </source>
</evidence>
<comment type="function">
    <text evidence="2">The key enzymatic reactions in nitrogen fixation are catalyzed by the nitrogenase complex, which has 2 components: the iron protein and the molybdenum-iron protein.</text>
</comment>
<dbReference type="Gene3D" id="3.40.50.300">
    <property type="entry name" value="P-loop containing nucleotide triphosphate hydrolases"/>
    <property type="match status" value="1"/>
</dbReference>
<evidence type="ECO:0000256" key="9">
    <source>
        <dbReference type="ARBA" id="ARBA00023004"/>
    </source>
</evidence>
<accession>A7NQE0</accession>
<reference evidence="13 14" key="1">
    <citation type="submission" date="2007-08" db="EMBL/GenBank/DDBJ databases">
        <title>Complete sequence of Roseiflexus castenholzii DSM 13941.</title>
        <authorList>
            <consortium name="US DOE Joint Genome Institute"/>
            <person name="Copeland A."/>
            <person name="Lucas S."/>
            <person name="Lapidus A."/>
            <person name="Barry K."/>
            <person name="Glavina del Rio T."/>
            <person name="Dalin E."/>
            <person name="Tice H."/>
            <person name="Pitluck S."/>
            <person name="Thompson L.S."/>
            <person name="Brettin T."/>
            <person name="Bruce D."/>
            <person name="Detter J.C."/>
            <person name="Han C."/>
            <person name="Tapia R."/>
            <person name="Schmutz J."/>
            <person name="Larimer F."/>
            <person name="Land M."/>
            <person name="Hauser L."/>
            <person name="Kyrpides N."/>
            <person name="Mikhailova N."/>
            <person name="Bryant D.A."/>
            <person name="Hanada S."/>
            <person name="Tsukatani Y."/>
            <person name="Richardson P."/>
        </authorList>
    </citation>
    <scope>NUCLEOTIDE SEQUENCE [LARGE SCALE GENOMIC DNA]</scope>
    <source>
        <strain evidence="14">DSM 13941 / HLO8</strain>
    </source>
</reference>
<keyword evidence="6 12" id="KW-0479">Metal-binding</keyword>
<dbReference type="NCBIfam" id="TIGR02016">
    <property type="entry name" value="BchX"/>
    <property type="match status" value="1"/>
</dbReference>
<keyword evidence="7 12" id="KW-0547">Nucleotide-binding</keyword>
<evidence type="ECO:0000256" key="2">
    <source>
        <dbReference type="ARBA" id="ARBA00002234"/>
    </source>
</evidence>
<dbReference type="GO" id="GO:0005524">
    <property type="term" value="F:ATP binding"/>
    <property type="evidence" value="ECO:0007669"/>
    <property type="project" value="UniProtKB-KW"/>
</dbReference>
<dbReference type="GO" id="GO:0016628">
    <property type="term" value="F:oxidoreductase activity, acting on the CH-CH group of donors, NAD or NADP as acceptor"/>
    <property type="evidence" value="ECO:0007669"/>
    <property type="project" value="InterPro"/>
</dbReference>
<dbReference type="RefSeq" id="WP_012122209.1">
    <property type="nucleotide sequence ID" value="NC_009767.1"/>
</dbReference>
<keyword evidence="14" id="KW-1185">Reference proteome</keyword>
<dbReference type="PROSITE" id="PS51026">
    <property type="entry name" value="NIFH_FRXC_3"/>
    <property type="match status" value="1"/>
</dbReference>
<comment type="catalytic activity">
    <reaction evidence="11">
        <text>N2 + 8 reduced [2Fe-2S]-[ferredoxin] + 16 ATP + 16 H2O = H2 + 8 oxidized [2Fe-2S]-[ferredoxin] + 2 NH4(+) + 16 ADP + 16 phosphate + 6 H(+)</text>
        <dbReference type="Rhea" id="RHEA:21448"/>
        <dbReference type="Rhea" id="RHEA-COMP:10000"/>
        <dbReference type="Rhea" id="RHEA-COMP:10001"/>
        <dbReference type="ChEBI" id="CHEBI:15377"/>
        <dbReference type="ChEBI" id="CHEBI:15378"/>
        <dbReference type="ChEBI" id="CHEBI:17997"/>
        <dbReference type="ChEBI" id="CHEBI:18276"/>
        <dbReference type="ChEBI" id="CHEBI:28938"/>
        <dbReference type="ChEBI" id="CHEBI:30616"/>
        <dbReference type="ChEBI" id="CHEBI:33737"/>
        <dbReference type="ChEBI" id="CHEBI:33738"/>
        <dbReference type="ChEBI" id="CHEBI:43474"/>
        <dbReference type="ChEBI" id="CHEBI:456216"/>
        <dbReference type="EC" id="1.18.6.1"/>
    </reaction>
</comment>
<dbReference type="GO" id="GO:0016163">
    <property type="term" value="F:nitrogenase activity"/>
    <property type="evidence" value="ECO:0007669"/>
    <property type="project" value="UniProtKB-EC"/>
</dbReference>
<dbReference type="InterPro" id="IPR027417">
    <property type="entry name" value="P-loop_NTPase"/>
</dbReference>
<proteinExistence type="inferred from homology"/>
<gene>
    <name evidence="13" type="ordered locus">Rcas_3746</name>
</gene>
<evidence type="ECO:0000256" key="11">
    <source>
        <dbReference type="ARBA" id="ARBA00047967"/>
    </source>
</evidence>
<comment type="cofactor">
    <cofactor evidence="1">
        <name>[4Fe-4S] cluster</name>
        <dbReference type="ChEBI" id="CHEBI:49883"/>
    </cofactor>
</comment>
<dbReference type="Proteomes" id="UP000000263">
    <property type="component" value="Chromosome"/>
</dbReference>
<evidence type="ECO:0000256" key="12">
    <source>
        <dbReference type="RuleBase" id="RU003688"/>
    </source>
</evidence>
<dbReference type="GO" id="GO:0051539">
    <property type="term" value="F:4 iron, 4 sulfur cluster binding"/>
    <property type="evidence" value="ECO:0007669"/>
    <property type="project" value="UniProtKB-KW"/>
</dbReference>
<dbReference type="InterPro" id="IPR000392">
    <property type="entry name" value="NifH/frxC"/>
</dbReference>
<evidence type="ECO:0000313" key="14">
    <source>
        <dbReference type="Proteomes" id="UP000000263"/>
    </source>
</evidence>
<evidence type="ECO:0000313" key="13">
    <source>
        <dbReference type="EMBL" id="ABU59786.1"/>
    </source>
</evidence>
<dbReference type="InterPro" id="IPR010246">
    <property type="entry name" value="BchX"/>
</dbReference>
<dbReference type="KEGG" id="rca:Rcas_3746"/>
<evidence type="ECO:0000256" key="4">
    <source>
        <dbReference type="ARBA" id="ARBA00011738"/>
    </source>
</evidence>
<dbReference type="OrthoDB" id="9778641at2"/>
<dbReference type="STRING" id="383372.Rcas_3746"/>
<keyword evidence="12" id="KW-0004">4Fe-4S</keyword>
<dbReference type="PROSITE" id="PS00692">
    <property type="entry name" value="NIFH_FRXC_2"/>
    <property type="match status" value="1"/>
</dbReference>
<keyword evidence="10 12" id="KW-0411">Iron-sulfur</keyword>
<dbReference type="PROSITE" id="PS00746">
    <property type="entry name" value="NIFH_FRXC_1"/>
    <property type="match status" value="1"/>
</dbReference>
<evidence type="ECO:0000256" key="3">
    <source>
        <dbReference type="ARBA" id="ARBA00005504"/>
    </source>
</evidence>
<dbReference type="InterPro" id="IPR030655">
    <property type="entry name" value="NifH/chlL_CS"/>
</dbReference>
<dbReference type="eggNOG" id="COG1348">
    <property type="taxonomic scope" value="Bacteria"/>
</dbReference>
<dbReference type="GO" id="GO:0030494">
    <property type="term" value="P:bacteriochlorophyll biosynthetic process"/>
    <property type="evidence" value="ECO:0007669"/>
    <property type="project" value="InterPro"/>
</dbReference>
<dbReference type="PRINTS" id="PR00091">
    <property type="entry name" value="NITROGNASEII"/>
</dbReference>
<dbReference type="EC" id="1.18.6.1" evidence="5"/>
<name>A7NQE0_ROSCS</name>
<dbReference type="PANTHER" id="PTHR42864">
    <property type="entry name" value="LIGHT-INDEPENDENT PROTOCHLOROPHYLLIDE REDUCTASE IRON-SULFUR ATP-BINDING PROTEIN"/>
    <property type="match status" value="1"/>
</dbReference>
<evidence type="ECO:0000256" key="8">
    <source>
        <dbReference type="ARBA" id="ARBA00022840"/>
    </source>
</evidence>
<organism evidence="13 14">
    <name type="scientific">Roseiflexus castenholzii (strain DSM 13941 / HLO8)</name>
    <dbReference type="NCBI Taxonomy" id="383372"/>
    <lineage>
        <taxon>Bacteria</taxon>
        <taxon>Bacillati</taxon>
        <taxon>Chloroflexota</taxon>
        <taxon>Chloroflexia</taxon>
        <taxon>Chloroflexales</taxon>
        <taxon>Roseiflexineae</taxon>
        <taxon>Roseiflexaceae</taxon>
        <taxon>Roseiflexus</taxon>
    </lineage>
</organism>
<dbReference type="EMBL" id="CP000804">
    <property type="protein sequence ID" value="ABU59786.1"/>
    <property type="molecule type" value="Genomic_DNA"/>
</dbReference>